<evidence type="ECO:0000313" key="8">
    <source>
        <dbReference type="EMBL" id="OQP53734.1"/>
    </source>
</evidence>
<evidence type="ECO:0000313" key="9">
    <source>
        <dbReference type="Proteomes" id="UP000192276"/>
    </source>
</evidence>
<evidence type="ECO:0000256" key="4">
    <source>
        <dbReference type="ARBA" id="ARBA00022989"/>
    </source>
</evidence>
<dbReference type="PANTHER" id="PTHR30294:SF29">
    <property type="entry name" value="MULTIDRUG ABC TRANSPORTER PERMEASE YBHS-RELATED"/>
    <property type="match status" value="1"/>
</dbReference>
<dbReference type="SUPFAM" id="SSF53850">
    <property type="entry name" value="Periplasmic binding protein-like II"/>
    <property type="match status" value="1"/>
</dbReference>
<keyword evidence="5 6" id="KW-0472">Membrane</keyword>
<evidence type="ECO:0000256" key="5">
    <source>
        <dbReference type="ARBA" id="ARBA00023136"/>
    </source>
</evidence>
<evidence type="ECO:0000256" key="3">
    <source>
        <dbReference type="ARBA" id="ARBA00022692"/>
    </source>
</evidence>
<evidence type="ECO:0000256" key="6">
    <source>
        <dbReference type="SAM" id="Phobius"/>
    </source>
</evidence>
<evidence type="ECO:0000259" key="7">
    <source>
        <dbReference type="Pfam" id="PF12698"/>
    </source>
</evidence>
<dbReference type="GO" id="GO:0005886">
    <property type="term" value="C:plasma membrane"/>
    <property type="evidence" value="ECO:0007669"/>
    <property type="project" value="UniProtKB-SubCell"/>
</dbReference>
<accession>A0A1V9F5U3</accession>
<sequence length="432" mass="47981">MNKILLVIQREYLVRVKKKSFLFTTIGVPIIIIAFYAIMIAIGASGGHEKHRIAVIDEARLLSNGMEKAKSDASEYVFIDNQPADSLKVNYKKLGYDYFLYIPPVDISQEKVSNIQLYSNSPVAVSQKGRIEKAINNAIELRRLQSANLSREQYSAIRSDVSIDNITGKEQKKGVAMVATIVSFACGLLIYMIMLIYGTMVMRGVMEEKISRIAEVMVSSVKPFQLMMGKIIGIGAVGLTQFAIWIILIALIGLILPFPSIDPSAIAQAGQAGMEENVSKFDTVLLGLKTLPWGMILFCFIFYFIGGYLLYASMFAAIGSVVSEDQNEAQSMIFPVMMPIVLGFVIMTKAISEPGSPLVVFGSIFPLTSPVVMVGRIMYDVPISQLIFSMVSLVLSILFFAWLTAKIYRTGILLYGKKVTWKEMMRWAIRKS</sequence>
<name>A0A1V9F5U3_9BACT</name>
<evidence type="ECO:0000256" key="1">
    <source>
        <dbReference type="ARBA" id="ARBA00004651"/>
    </source>
</evidence>
<dbReference type="PANTHER" id="PTHR30294">
    <property type="entry name" value="MEMBRANE COMPONENT OF ABC TRANSPORTER YHHJ-RELATED"/>
    <property type="match status" value="1"/>
</dbReference>
<dbReference type="OrthoDB" id="9768837at2"/>
<keyword evidence="2" id="KW-1003">Cell membrane</keyword>
<keyword evidence="9" id="KW-1185">Reference proteome</keyword>
<proteinExistence type="predicted"/>
<protein>
    <recommendedName>
        <fullName evidence="7">ABC-2 type transporter transmembrane domain-containing protein</fullName>
    </recommendedName>
</protein>
<feature type="transmembrane region" description="Helical" evidence="6">
    <location>
        <begin position="291"/>
        <end position="311"/>
    </location>
</feature>
<dbReference type="AlphaFoldDB" id="A0A1V9F5U3"/>
<feature type="transmembrane region" description="Helical" evidence="6">
    <location>
        <begin position="332"/>
        <end position="352"/>
    </location>
</feature>
<reference evidence="9" key="1">
    <citation type="submission" date="2016-04" db="EMBL/GenBank/DDBJ databases">
        <authorList>
            <person name="Chen L."/>
            <person name="Zhuang W."/>
            <person name="Wang G."/>
        </authorList>
    </citation>
    <scope>NUCLEOTIDE SEQUENCE [LARGE SCALE GENOMIC DNA]</scope>
    <source>
        <strain evidence="9">208</strain>
    </source>
</reference>
<organism evidence="8 9">
    <name type="scientific">Niastella populi</name>
    <dbReference type="NCBI Taxonomy" id="550983"/>
    <lineage>
        <taxon>Bacteria</taxon>
        <taxon>Pseudomonadati</taxon>
        <taxon>Bacteroidota</taxon>
        <taxon>Chitinophagia</taxon>
        <taxon>Chitinophagales</taxon>
        <taxon>Chitinophagaceae</taxon>
        <taxon>Niastella</taxon>
    </lineage>
</organism>
<dbReference type="InterPro" id="IPR051449">
    <property type="entry name" value="ABC-2_transporter_component"/>
</dbReference>
<dbReference type="Pfam" id="PF12698">
    <property type="entry name" value="ABC2_membrane_3"/>
    <property type="match status" value="1"/>
</dbReference>
<evidence type="ECO:0000256" key="2">
    <source>
        <dbReference type="ARBA" id="ARBA00022475"/>
    </source>
</evidence>
<dbReference type="InterPro" id="IPR013525">
    <property type="entry name" value="ABC2_TM"/>
</dbReference>
<comment type="caution">
    <text evidence="8">The sequence shown here is derived from an EMBL/GenBank/DDBJ whole genome shotgun (WGS) entry which is preliminary data.</text>
</comment>
<dbReference type="EMBL" id="LWBP01000210">
    <property type="protein sequence ID" value="OQP53734.1"/>
    <property type="molecule type" value="Genomic_DNA"/>
</dbReference>
<feature type="transmembrane region" description="Helical" evidence="6">
    <location>
        <begin position="386"/>
        <end position="405"/>
    </location>
</feature>
<comment type="subcellular location">
    <subcellularLocation>
        <location evidence="1">Cell membrane</location>
        <topology evidence="1">Multi-pass membrane protein</topology>
    </subcellularLocation>
</comment>
<gene>
    <name evidence="8" type="ORF">A4R26_07140</name>
</gene>
<keyword evidence="3 6" id="KW-0812">Transmembrane</keyword>
<dbReference type="STRING" id="550983.A4R26_07140"/>
<feature type="transmembrane region" description="Helical" evidence="6">
    <location>
        <begin position="231"/>
        <end position="256"/>
    </location>
</feature>
<feature type="transmembrane region" description="Helical" evidence="6">
    <location>
        <begin position="21"/>
        <end position="42"/>
    </location>
</feature>
<feature type="domain" description="ABC-2 type transporter transmembrane" evidence="7">
    <location>
        <begin position="19"/>
        <end position="405"/>
    </location>
</feature>
<dbReference type="Gene3D" id="3.40.190.10">
    <property type="entry name" value="Periplasmic binding protein-like II"/>
    <property type="match status" value="1"/>
</dbReference>
<dbReference type="RefSeq" id="WP_081169620.1">
    <property type="nucleotide sequence ID" value="NZ_LWBP01000210.1"/>
</dbReference>
<feature type="transmembrane region" description="Helical" evidence="6">
    <location>
        <begin position="175"/>
        <end position="197"/>
    </location>
</feature>
<dbReference type="Proteomes" id="UP000192276">
    <property type="component" value="Unassembled WGS sequence"/>
</dbReference>
<dbReference type="GO" id="GO:0140359">
    <property type="term" value="F:ABC-type transporter activity"/>
    <property type="evidence" value="ECO:0007669"/>
    <property type="project" value="InterPro"/>
</dbReference>
<keyword evidence="4 6" id="KW-1133">Transmembrane helix</keyword>